<feature type="transmembrane region" description="Helical" evidence="1">
    <location>
        <begin position="58"/>
        <end position="79"/>
    </location>
</feature>
<keyword evidence="1" id="KW-0812">Transmembrane</keyword>
<accession>A0A411ZQX2</accession>
<evidence type="ECO:0000313" key="3">
    <source>
        <dbReference type="Proteomes" id="UP000283585"/>
    </source>
</evidence>
<organism evidence="2 3">
    <name type="scientific">Blautia obeum</name>
    <dbReference type="NCBI Taxonomy" id="40520"/>
    <lineage>
        <taxon>Bacteria</taxon>
        <taxon>Bacillati</taxon>
        <taxon>Bacillota</taxon>
        <taxon>Clostridia</taxon>
        <taxon>Lachnospirales</taxon>
        <taxon>Lachnospiraceae</taxon>
        <taxon>Blautia</taxon>
    </lineage>
</organism>
<gene>
    <name evidence="2" type="ORF">DWZ12_08010</name>
</gene>
<keyword evidence="1" id="KW-1133">Transmembrane helix</keyword>
<evidence type="ECO:0000256" key="1">
    <source>
        <dbReference type="SAM" id="Phobius"/>
    </source>
</evidence>
<keyword evidence="1" id="KW-0472">Membrane</keyword>
<sequence>MGTVVICTLAGAAIGAVAAIGLYILGFGVELLNCVCSIITCNCDGGDAIPGMWSGSSFMSVLIFCAIGGAAIGFIYGLVKVKAANDAEIARRNAENSEAAKKQREQWAGEVKSKALNVSNTCEANYKNVSLLVNGVYKADAQMSSILQELSNVAELKGKVDAMADDAKKGGASE</sequence>
<dbReference type="RefSeq" id="WP_118044625.1">
    <property type="nucleotide sequence ID" value="NZ_QRSS01000007.1"/>
</dbReference>
<evidence type="ECO:0000313" key="2">
    <source>
        <dbReference type="EMBL" id="RGQ05268.1"/>
    </source>
</evidence>
<dbReference type="EMBL" id="QRSS01000007">
    <property type="protein sequence ID" value="RGQ05268.1"/>
    <property type="molecule type" value="Genomic_DNA"/>
</dbReference>
<dbReference type="Proteomes" id="UP000283585">
    <property type="component" value="Unassembled WGS sequence"/>
</dbReference>
<name>A0A411ZQX2_9FIRM</name>
<comment type="caution">
    <text evidence="2">The sequence shown here is derived from an EMBL/GenBank/DDBJ whole genome shotgun (WGS) entry which is preliminary data.</text>
</comment>
<dbReference type="AlphaFoldDB" id="A0A411ZQX2"/>
<protein>
    <submittedName>
        <fullName evidence="2">Uncharacterized protein</fullName>
    </submittedName>
</protein>
<reference evidence="2 3" key="1">
    <citation type="submission" date="2018-08" db="EMBL/GenBank/DDBJ databases">
        <title>A genome reference for cultivated species of the human gut microbiota.</title>
        <authorList>
            <person name="Zou Y."/>
            <person name="Xue W."/>
            <person name="Luo G."/>
        </authorList>
    </citation>
    <scope>NUCLEOTIDE SEQUENCE [LARGE SCALE GENOMIC DNA]</scope>
    <source>
        <strain evidence="2 3">AF29-2BH</strain>
    </source>
</reference>
<proteinExistence type="predicted"/>